<evidence type="ECO:0000313" key="1">
    <source>
        <dbReference type="EMBL" id="GAH14427.1"/>
    </source>
</evidence>
<sequence>MPEKWWDALRKTRELPSWFHELVTWTESFKWTHMNTQT</sequence>
<dbReference type="AlphaFoldDB" id="X1D2L5"/>
<name>X1D2L5_9ZZZZ</name>
<dbReference type="EMBL" id="BART01032758">
    <property type="protein sequence ID" value="GAH14427.1"/>
    <property type="molecule type" value="Genomic_DNA"/>
</dbReference>
<proteinExistence type="predicted"/>
<protein>
    <submittedName>
        <fullName evidence="1">Uncharacterized protein</fullName>
    </submittedName>
</protein>
<accession>X1D2L5</accession>
<reference evidence="1" key="1">
    <citation type="journal article" date="2014" name="Front. Microbiol.">
        <title>High frequency of phylogenetically diverse reductive dehalogenase-homologous genes in deep subseafloor sedimentary metagenomes.</title>
        <authorList>
            <person name="Kawai M."/>
            <person name="Futagami T."/>
            <person name="Toyoda A."/>
            <person name="Takaki Y."/>
            <person name="Nishi S."/>
            <person name="Hori S."/>
            <person name="Arai W."/>
            <person name="Tsubouchi T."/>
            <person name="Morono Y."/>
            <person name="Uchiyama I."/>
            <person name="Ito T."/>
            <person name="Fujiyama A."/>
            <person name="Inagaki F."/>
            <person name="Takami H."/>
        </authorList>
    </citation>
    <scope>NUCLEOTIDE SEQUENCE</scope>
    <source>
        <strain evidence="1">Expedition CK06-06</strain>
    </source>
</reference>
<comment type="caution">
    <text evidence="1">The sequence shown here is derived from an EMBL/GenBank/DDBJ whole genome shotgun (WGS) entry which is preliminary data.</text>
</comment>
<feature type="non-terminal residue" evidence="1">
    <location>
        <position position="38"/>
    </location>
</feature>
<organism evidence="1">
    <name type="scientific">marine sediment metagenome</name>
    <dbReference type="NCBI Taxonomy" id="412755"/>
    <lineage>
        <taxon>unclassified sequences</taxon>
        <taxon>metagenomes</taxon>
        <taxon>ecological metagenomes</taxon>
    </lineage>
</organism>
<gene>
    <name evidence="1" type="ORF">S01H4_56521</name>
</gene>